<evidence type="ECO:0000259" key="1">
    <source>
        <dbReference type="Pfam" id="PF00582"/>
    </source>
</evidence>
<evidence type="ECO:0000313" key="3">
    <source>
        <dbReference type="Proteomes" id="UP001634394"/>
    </source>
</evidence>
<gene>
    <name evidence="2" type="ORF">ACJMK2_016378</name>
</gene>
<keyword evidence="3" id="KW-1185">Reference proteome</keyword>
<dbReference type="PRINTS" id="PR01438">
    <property type="entry name" value="UNVRSLSTRESS"/>
</dbReference>
<dbReference type="Proteomes" id="UP001634394">
    <property type="component" value="Unassembled WGS sequence"/>
</dbReference>
<dbReference type="Pfam" id="PF00582">
    <property type="entry name" value="Usp"/>
    <property type="match status" value="1"/>
</dbReference>
<evidence type="ECO:0000313" key="2">
    <source>
        <dbReference type="EMBL" id="KAL3852761.1"/>
    </source>
</evidence>
<proteinExistence type="predicted"/>
<dbReference type="EMBL" id="JBJQND010000015">
    <property type="protein sequence ID" value="KAL3852761.1"/>
    <property type="molecule type" value="Genomic_DNA"/>
</dbReference>
<dbReference type="InterPro" id="IPR006015">
    <property type="entry name" value="Universal_stress_UspA"/>
</dbReference>
<dbReference type="PANTHER" id="PTHR46989:SF3">
    <property type="entry name" value="USPA DOMAIN-CONTAINING PROTEIN"/>
    <property type="match status" value="1"/>
</dbReference>
<dbReference type="CDD" id="cd23659">
    <property type="entry name" value="USP_At3g01520-like"/>
    <property type="match status" value="1"/>
</dbReference>
<accession>A0ABD3UUS0</accession>
<comment type="caution">
    <text evidence="2">The sequence shown here is derived from an EMBL/GenBank/DDBJ whole genome shotgun (WGS) entry which is preliminary data.</text>
</comment>
<dbReference type="AlphaFoldDB" id="A0ABD3UUS0"/>
<organism evidence="2 3">
    <name type="scientific">Sinanodonta woodiana</name>
    <name type="common">Chinese pond mussel</name>
    <name type="synonym">Anodonta woodiana</name>
    <dbReference type="NCBI Taxonomy" id="1069815"/>
    <lineage>
        <taxon>Eukaryota</taxon>
        <taxon>Metazoa</taxon>
        <taxon>Spiralia</taxon>
        <taxon>Lophotrochozoa</taxon>
        <taxon>Mollusca</taxon>
        <taxon>Bivalvia</taxon>
        <taxon>Autobranchia</taxon>
        <taxon>Heteroconchia</taxon>
        <taxon>Palaeoheterodonta</taxon>
        <taxon>Unionida</taxon>
        <taxon>Unionoidea</taxon>
        <taxon>Unionidae</taxon>
        <taxon>Unioninae</taxon>
        <taxon>Sinanodonta</taxon>
    </lineage>
</organism>
<feature type="domain" description="UspA" evidence="1">
    <location>
        <begin position="68"/>
        <end position="211"/>
    </location>
</feature>
<dbReference type="InterPro" id="IPR014729">
    <property type="entry name" value="Rossmann-like_a/b/a_fold"/>
</dbReference>
<dbReference type="InterPro" id="IPR006016">
    <property type="entry name" value="UspA"/>
</dbReference>
<name>A0ABD3UUS0_SINWO</name>
<dbReference type="SUPFAM" id="SSF52402">
    <property type="entry name" value="Adenine nucleotide alpha hydrolases-like"/>
    <property type="match status" value="1"/>
</dbReference>
<sequence length="216" mass="24381">MKISATTNSKQSCQFLWLAASHVTCWKLLVPAEPTRGAAERWISRDNKHFENLQTISIEMAENSECDYRIVVVCVDSSPQAEWAFDWYVQNFHRPENKVICVHCPEAFTNVTMMSPARVQELIKESNQKLETLKTHYLTKLNEKGIQGEFKAIGLDGDPKPGAAVVDCATNENATFIVTGTRGMGKFRRTVMGSVSDYIVHHSPCPVLVCRHKEKH</sequence>
<protein>
    <recommendedName>
        <fullName evidence="1">UspA domain-containing protein</fullName>
    </recommendedName>
</protein>
<dbReference type="Gene3D" id="3.40.50.620">
    <property type="entry name" value="HUPs"/>
    <property type="match status" value="1"/>
</dbReference>
<dbReference type="PANTHER" id="PTHR46989">
    <property type="entry name" value="USP DOMAIN-CONTAINING PROTEIN"/>
    <property type="match status" value="1"/>
</dbReference>
<reference evidence="2 3" key="1">
    <citation type="submission" date="2024-11" db="EMBL/GenBank/DDBJ databases">
        <title>Chromosome-level genome assembly of the freshwater bivalve Anodonta woodiana.</title>
        <authorList>
            <person name="Chen X."/>
        </authorList>
    </citation>
    <scope>NUCLEOTIDE SEQUENCE [LARGE SCALE GENOMIC DNA]</scope>
    <source>
        <strain evidence="2">MN2024</strain>
        <tissue evidence="2">Gills</tissue>
    </source>
</reference>